<proteinExistence type="predicted"/>
<name>A0A2M4D400_ANODA</name>
<organism evidence="1">
    <name type="scientific">Anopheles darlingi</name>
    <name type="common">Mosquito</name>
    <dbReference type="NCBI Taxonomy" id="43151"/>
    <lineage>
        <taxon>Eukaryota</taxon>
        <taxon>Metazoa</taxon>
        <taxon>Ecdysozoa</taxon>
        <taxon>Arthropoda</taxon>
        <taxon>Hexapoda</taxon>
        <taxon>Insecta</taxon>
        <taxon>Pterygota</taxon>
        <taxon>Neoptera</taxon>
        <taxon>Endopterygota</taxon>
        <taxon>Diptera</taxon>
        <taxon>Nematocera</taxon>
        <taxon>Culicoidea</taxon>
        <taxon>Culicidae</taxon>
        <taxon>Anophelinae</taxon>
        <taxon>Anopheles</taxon>
    </lineage>
</organism>
<sequence length="91" mass="10369">MYRHQFIRCVNVTVLVLFSRTSHLNLTHDLNAKDLASSVCLSITLRLVYGTHNERFAAVMEDDGAKPIIVVLPVIQVNVNIYFYGSFSRKK</sequence>
<protein>
    <submittedName>
        <fullName evidence="1">Putative secreted protein</fullName>
    </submittedName>
</protein>
<accession>A0A2M4D400</accession>
<dbReference type="AlphaFoldDB" id="A0A2M4D400"/>
<reference evidence="1" key="1">
    <citation type="submission" date="2018-01" db="EMBL/GenBank/DDBJ databases">
        <title>An insight into the sialome of Amazonian anophelines.</title>
        <authorList>
            <person name="Ribeiro J.M."/>
            <person name="Scarpassa V."/>
            <person name="Calvo E."/>
        </authorList>
    </citation>
    <scope>NUCLEOTIDE SEQUENCE</scope>
</reference>
<dbReference type="EMBL" id="GGFL01008124">
    <property type="protein sequence ID" value="MBW72302.1"/>
    <property type="molecule type" value="Transcribed_RNA"/>
</dbReference>
<evidence type="ECO:0000313" key="1">
    <source>
        <dbReference type="EMBL" id="MBW72302.1"/>
    </source>
</evidence>